<name>A0A179SBA9_9HYPH</name>
<dbReference type="EMBL" id="LWHQ01000027">
    <property type="protein sequence ID" value="OAS24176.1"/>
    <property type="molecule type" value="Genomic_DNA"/>
</dbReference>
<dbReference type="AlphaFoldDB" id="A0A179SBA9"/>
<dbReference type="Proteomes" id="UP000078316">
    <property type="component" value="Unassembled WGS sequence"/>
</dbReference>
<sequence length="620" mass="66983">MKLDPDTQALVEDDLVSFIQDVILGIAWYTGKYKDAEKAAKWYIAANAAVVVAVPGAITLIGSHLVAGAASPYGVVIAQLSSILSGTFALQKTVSAWYSQQRNYAAWYKCSSDLKEIYYNLIRDWSGKAKGGENAFVGSLALGQETARKIMQAERLDFYTRLALPSFDVLDMLTASKDKAATLVTSLVPEAKEVKAIAIGMKAIQGASLAPKAPEAAAPAPVSRLADQPGIRTSTLVAAMKPLAAASLQGGVPDLLAAQGLPAFDQAVVDACASLTLKGSADILSLFGGYHGFYDWFNATFHDVPDVAQRHPSPDTALKRKNFSDFWDQIQVVFGKDSINALEFSALMAVNLEESRGNLSASPEEMNGMDHPHPGLAYAFDRIPGLKQSYNLPNDRQNPPNRTALALFQDPDFLRAHKDRAGSASVLERSGGIDPRWGGDIWPSDVPAWVDPARNGFIMQADFYKFRGRGVIQTTWRSDYRSLIEWALKVSKDQNAVIASVADRWRSDTRTGAGQIDEIATISSNEDWDRIFGEALALAQGVRIDSRDKGDYLNTLSADAAVLDAGRRVPGSFLNFAAHINGGDYPDRVAPMMKALACGIARTVGAQVASRQPRSPTLPV</sequence>
<organism evidence="2 3">
    <name type="scientific">Methylobacterium platani</name>
    <dbReference type="NCBI Taxonomy" id="427683"/>
    <lineage>
        <taxon>Bacteria</taxon>
        <taxon>Pseudomonadati</taxon>
        <taxon>Pseudomonadota</taxon>
        <taxon>Alphaproteobacteria</taxon>
        <taxon>Hyphomicrobiales</taxon>
        <taxon>Methylobacteriaceae</taxon>
        <taxon>Methylobacterium</taxon>
    </lineage>
</organism>
<keyword evidence="1" id="KW-1133">Transmembrane helix</keyword>
<feature type="transmembrane region" description="Helical" evidence="1">
    <location>
        <begin position="43"/>
        <end position="67"/>
    </location>
</feature>
<gene>
    <name evidence="2" type="ORF">A5481_15565</name>
</gene>
<evidence type="ECO:0000313" key="3">
    <source>
        <dbReference type="Proteomes" id="UP000078316"/>
    </source>
</evidence>
<keyword evidence="1" id="KW-0472">Membrane</keyword>
<protein>
    <submittedName>
        <fullName evidence="2">Uncharacterized protein</fullName>
    </submittedName>
</protein>
<proteinExistence type="predicted"/>
<accession>A0A179SBA9</accession>
<reference evidence="2 3" key="1">
    <citation type="submission" date="2016-04" db="EMBL/GenBank/DDBJ databases">
        <authorList>
            <person name="Evans L.H."/>
            <person name="Alamgir A."/>
            <person name="Owens N."/>
            <person name="Weber N.D."/>
            <person name="Virtaneva K."/>
            <person name="Barbian K."/>
            <person name="Babar A."/>
            <person name="Rosenke K."/>
        </authorList>
    </citation>
    <scope>NUCLEOTIDE SEQUENCE [LARGE SCALE GENOMIC DNA]</scope>
    <source>
        <strain evidence="2 3">PMB02</strain>
    </source>
</reference>
<keyword evidence="1" id="KW-0812">Transmembrane</keyword>
<evidence type="ECO:0000313" key="2">
    <source>
        <dbReference type="EMBL" id="OAS24176.1"/>
    </source>
</evidence>
<comment type="caution">
    <text evidence="2">The sequence shown here is derived from an EMBL/GenBank/DDBJ whole genome shotgun (WGS) entry which is preliminary data.</text>
</comment>
<evidence type="ECO:0000256" key="1">
    <source>
        <dbReference type="SAM" id="Phobius"/>
    </source>
</evidence>